<protein>
    <recommendedName>
        <fullName evidence="3">tRNA (adenine(58)-N(1))-methyltransferase non-catalytic subunit TRM6</fullName>
    </recommendedName>
    <alternativeName>
        <fullName evidence="6">tRNA(m1A58)-methyltransferase subunit TRM6</fullName>
    </alternativeName>
</protein>
<dbReference type="Pfam" id="PF04189">
    <property type="entry name" value="Gcd10p"/>
    <property type="match status" value="1"/>
</dbReference>
<evidence type="ECO:0000256" key="6">
    <source>
        <dbReference type="ARBA" id="ARBA00032319"/>
    </source>
</evidence>
<dbReference type="OrthoDB" id="10254665at2759"/>
<evidence type="ECO:0000256" key="5">
    <source>
        <dbReference type="ARBA" id="ARBA00023242"/>
    </source>
</evidence>
<sequence>MAAPSSADQNEASTTDPSTSPNFQLSSARNIQLSDNVMLKLPTGEIRCVRMDKKGNVNLGRFGNFKTEELIGKPYGLTYEITDKQLKALPPKTLDELEDTDATNELINDDAALVQPLRAEEIETLKQTGVHVSDIIQKQIEQHANYALKTEYSKDKYKKRKEAKFAKAFTPIEPTLFNVCEYWFTKDPSKIRDIRSDTLAQILNLANIRPGGRYLVVDDASGLLVAGILERLGGAGKLLAIADVECPPAFHVLGGMNFSPESTSSVLSSITWASADESYTPILPNPQPSGGRYRSDREKVRLEKRKLINEELLNDRQSLFAGEWEGLIISTQYEPFSVIEKLESYLAGSAPIVVHSSHLQVLTELQAKLKQGSHFLGPSITESWLRQYQVLPGRTHPMMSMPGSGGYILSCIKIYDNPNVSAVASDRRAHRQGMAAKKRKLAAEGGQKAGASSSTQSPAPNSTANSGAQNAPSSREVDPAASKPQDVDADMAELGNASTTVE</sequence>
<evidence type="ECO:0000256" key="7">
    <source>
        <dbReference type="SAM" id="MobiDB-lite"/>
    </source>
</evidence>
<dbReference type="Gene3D" id="3.10.330.20">
    <property type="match status" value="1"/>
</dbReference>
<dbReference type="InterPro" id="IPR017423">
    <property type="entry name" value="TRM6"/>
</dbReference>
<evidence type="ECO:0000256" key="2">
    <source>
        <dbReference type="ARBA" id="ARBA00008320"/>
    </source>
</evidence>
<comment type="similarity">
    <text evidence="2">Belongs to the TRM6/GCD10 family.</text>
</comment>
<dbReference type="HOGENOM" id="CLU_010916_1_0_1"/>
<dbReference type="FunCoup" id="A0A067MJ59">
    <property type="interactions" value="525"/>
</dbReference>
<dbReference type="EMBL" id="KL198031">
    <property type="protein sequence ID" value="KDQ15589.1"/>
    <property type="molecule type" value="Genomic_DNA"/>
</dbReference>
<accession>A0A067MJ59</accession>
<evidence type="ECO:0000256" key="3">
    <source>
        <dbReference type="ARBA" id="ARBA00021704"/>
    </source>
</evidence>
<dbReference type="PANTHER" id="PTHR12945">
    <property type="entry name" value="TRANSLATION INITIATION FACTOR EIF3-RELATED"/>
    <property type="match status" value="1"/>
</dbReference>
<keyword evidence="4" id="KW-0819">tRNA processing</keyword>
<evidence type="ECO:0000313" key="9">
    <source>
        <dbReference type="Proteomes" id="UP000027195"/>
    </source>
</evidence>
<dbReference type="GO" id="GO:0030488">
    <property type="term" value="P:tRNA methylation"/>
    <property type="evidence" value="ECO:0007669"/>
    <property type="project" value="InterPro"/>
</dbReference>
<proteinExistence type="inferred from homology"/>
<name>A0A067MJ59_BOTB1</name>
<feature type="region of interest" description="Disordered" evidence="7">
    <location>
        <begin position="1"/>
        <end position="24"/>
    </location>
</feature>
<evidence type="ECO:0000256" key="1">
    <source>
        <dbReference type="ARBA" id="ARBA00004123"/>
    </source>
</evidence>
<organism evidence="8 9">
    <name type="scientific">Botryobasidium botryosum (strain FD-172 SS1)</name>
    <dbReference type="NCBI Taxonomy" id="930990"/>
    <lineage>
        <taxon>Eukaryota</taxon>
        <taxon>Fungi</taxon>
        <taxon>Dikarya</taxon>
        <taxon>Basidiomycota</taxon>
        <taxon>Agaricomycotina</taxon>
        <taxon>Agaricomycetes</taxon>
        <taxon>Cantharellales</taxon>
        <taxon>Botryobasidiaceae</taxon>
        <taxon>Botryobasidium</taxon>
    </lineage>
</organism>
<dbReference type="Proteomes" id="UP000027195">
    <property type="component" value="Unassembled WGS sequence"/>
</dbReference>
<comment type="subcellular location">
    <subcellularLocation>
        <location evidence="1">Nucleus</location>
    </subcellularLocation>
</comment>
<dbReference type="STRING" id="930990.A0A067MJ59"/>
<dbReference type="GO" id="GO:0005634">
    <property type="term" value="C:nucleus"/>
    <property type="evidence" value="ECO:0007669"/>
    <property type="project" value="UniProtKB-SubCell"/>
</dbReference>
<keyword evidence="5" id="KW-0539">Nucleus</keyword>
<feature type="compositionally biased region" description="Polar residues" evidence="7">
    <location>
        <begin position="450"/>
        <end position="473"/>
    </location>
</feature>
<feature type="region of interest" description="Disordered" evidence="7">
    <location>
        <begin position="425"/>
        <end position="502"/>
    </location>
</feature>
<keyword evidence="9" id="KW-1185">Reference proteome</keyword>
<dbReference type="AlphaFoldDB" id="A0A067MJ59"/>
<evidence type="ECO:0000256" key="4">
    <source>
        <dbReference type="ARBA" id="ARBA00022694"/>
    </source>
</evidence>
<reference evidence="9" key="1">
    <citation type="journal article" date="2014" name="Proc. Natl. Acad. Sci. U.S.A.">
        <title>Extensive sampling of basidiomycete genomes demonstrates inadequacy of the white-rot/brown-rot paradigm for wood decay fungi.</title>
        <authorList>
            <person name="Riley R."/>
            <person name="Salamov A.A."/>
            <person name="Brown D.W."/>
            <person name="Nagy L.G."/>
            <person name="Floudas D."/>
            <person name="Held B.W."/>
            <person name="Levasseur A."/>
            <person name="Lombard V."/>
            <person name="Morin E."/>
            <person name="Otillar R."/>
            <person name="Lindquist E.A."/>
            <person name="Sun H."/>
            <person name="LaButti K.M."/>
            <person name="Schmutz J."/>
            <person name="Jabbour D."/>
            <person name="Luo H."/>
            <person name="Baker S.E."/>
            <person name="Pisabarro A.G."/>
            <person name="Walton J.D."/>
            <person name="Blanchette R.A."/>
            <person name="Henrissat B."/>
            <person name="Martin F."/>
            <person name="Cullen D."/>
            <person name="Hibbett D.S."/>
            <person name="Grigoriev I.V."/>
        </authorList>
    </citation>
    <scope>NUCLEOTIDE SEQUENCE [LARGE SCALE GENOMIC DNA]</scope>
    <source>
        <strain evidence="9">FD-172 SS1</strain>
    </source>
</reference>
<gene>
    <name evidence="8" type="ORF">BOTBODRAFT_624451</name>
</gene>
<dbReference type="GO" id="GO:0031515">
    <property type="term" value="C:tRNA (m1A) methyltransferase complex"/>
    <property type="evidence" value="ECO:0007669"/>
    <property type="project" value="InterPro"/>
</dbReference>
<dbReference type="PANTHER" id="PTHR12945:SF0">
    <property type="entry name" value="TRNA (ADENINE(58)-N(1))-METHYLTRANSFERASE NON-CATALYTIC SUBUNIT TRM6"/>
    <property type="match status" value="1"/>
</dbReference>
<evidence type="ECO:0000313" key="8">
    <source>
        <dbReference type="EMBL" id="KDQ15589.1"/>
    </source>
</evidence>
<dbReference type="InParanoid" id="A0A067MJ59"/>
<feature type="compositionally biased region" description="Basic residues" evidence="7">
    <location>
        <begin position="428"/>
        <end position="440"/>
    </location>
</feature>